<protein>
    <submittedName>
        <fullName evidence="1">Uncharacterized protein</fullName>
    </submittedName>
</protein>
<accession>A0ABD3GLN4</accession>
<dbReference type="AlphaFoldDB" id="A0ABD3GLN4"/>
<dbReference type="PANTHER" id="PTHR33153:SF3">
    <property type="entry name" value="TRAFFICKING PROTEIN PARTICLE COMPLEX SUBUNIT 11 DOMAIN-CONTAINING PROTEIN"/>
    <property type="match status" value="1"/>
</dbReference>
<sequence>MNTVVRQPSAQAFILLEWLDSFFLSHCQRQPGDGKYHLPNNFTKKEVYDHYKTDMSQMQSVLQYSSFKRYWRKYYPLFTIPTTNKFSVCDFCELYKSKRDKVVTKLEKAEAIEALQLQRKQQAEERAAVGRRRWKALDTPKDCAYIQIDGMDQKKTALPHFSKQPKSVDGAALVGVHLVGAMTKRAQNICTLETAQEGDAVRHVHAIRQDIQAHCYLFFDDAEKEWWNHWFFQQEDIERNIGRSIRERLTGDMCWFWHVPPERDVEEEVELLAVTTAEDLWRRAFGIQRPIYFGPRKPPPGSAAADGAAHIGELTEIHDKSFLAVLVEDEVSFWICQVLKINGRNEAGEPTEVMIQMVCNRGF</sequence>
<gene>
    <name evidence="1" type="ORF">R1sor_023054</name>
</gene>
<dbReference type="EMBL" id="JBJQOH010000007">
    <property type="protein sequence ID" value="KAL3680098.1"/>
    <property type="molecule type" value="Genomic_DNA"/>
</dbReference>
<evidence type="ECO:0000313" key="1">
    <source>
        <dbReference type="EMBL" id="KAL3680098.1"/>
    </source>
</evidence>
<comment type="caution">
    <text evidence="1">The sequence shown here is derived from an EMBL/GenBank/DDBJ whole genome shotgun (WGS) entry which is preliminary data.</text>
</comment>
<dbReference type="PANTHER" id="PTHR33153">
    <property type="entry name" value="MYND-TYPE DOMAIN-CONTAINING PROTEIN"/>
    <property type="match status" value="1"/>
</dbReference>
<proteinExistence type="predicted"/>
<dbReference type="Proteomes" id="UP001633002">
    <property type="component" value="Unassembled WGS sequence"/>
</dbReference>
<reference evidence="1 2" key="1">
    <citation type="submission" date="2024-09" db="EMBL/GenBank/DDBJ databases">
        <title>Chromosome-scale assembly of Riccia sorocarpa.</title>
        <authorList>
            <person name="Paukszto L."/>
        </authorList>
    </citation>
    <scope>NUCLEOTIDE SEQUENCE [LARGE SCALE GENOMIC DNA]</scope>
    <source>
        <strain evidence="1">LP-2024</strain>
        <tissue evidence="1">Aerial parts of the thallus</tissue>
    </source>
</reference>
<name>A0ABD3GLN4_9MARC</name>
<organism evidence="1 2">
    <name type="scientific">Riccia sorocarpa</name>
    <dbReference type="NCBI Taxonomy" id="122646"/>
    <lineage>
        <taxon>Eukaryota</taxon>
        <taxon>Viridiplantae</taxon>
        <taxon>Streptophyta</taxon>
        <taxon>Embryophyta</taxon>
        <taxon>Marchantiophyta</taxon>
        <taxon>Marchantiopsida</taxon>
        <taxon>Marchantiidae</taxon>
        <taxon>Marchantiales</taxon>
        <taxon>Ricciaceae</taxon>
        <taxon>Riccia</taxon>
    </lineage>
</organism>
<keyword evidence="2" id="KW-1185">Reference proteome</keyword>
<evidence type="ECO:0000313" key="2">
    <source>
        <dbReference type="Proteomes" id="UP001633002"/>
    </source>
</evidence>